<dbReference type="InterPro" id="IPR036388">
    <property type="entry name" value="WH-like_DNA-bd_sf"/>
</dbReference>
<dbReference type="EMBL" id="FPJE01000034">
    <property type="protein sequence ID" value="SFW75054.1"/>
    <property type="molecule type" value="Genomic_DNA"/>
</dbReference>
<dbReference type="InterPro" id="IPR013325">
    <property type="entry name" value="RNA_pol_sigma_r2"/>
</dbReference>
<dbReference type="SUPFAM" id="SSF88659">
    <property type="entry name" value="Sigma3 and sigma4 domains of RNA polymerase sigma factors"/>
    <property type="match status" value="1"/>
</dbReference>
<dbReference type="InterPro" id="IPR014284">
    <property type="entry name" value="RNA_pol_sigma-70_dom"/>
</dbReference>
<dbReference type="InterPro" id="IPR032710">
    <property type="entry name" value="NTF2-like_dom_sf"/>
</dbReference>
<dbReference type="SUPFAM" id="SSF54427">
    <property type="entry name" value="NTF2-like"/>
    <property type="match status" value="1"/>
</dbReference>
<dbReference type="InterPro" id="IPR007627">
    <property type="entry name" value="RNA_pol_sigma70_r2"/>
</dbReference>
<evidence type="ECO:0000256" key="1">
    <source>
        <dbReference type="ARBA" id="ARBA00011344"/>
    </source>
</evidence>
<comment type="subunit">
    <text evidence="1">Interacts transiently with the RNA polymerase catalytic core formed by RpoA, RpoB, RpoC and RpoZ (2 alpha, 1 beta, 1 beta' and 1 omega subunit) to form the RNA polymerase holoenzyme that can initiate transcription.</text>
</comment>
<keyword evidence="5" id="KW-1185">Reference proteome</keyword>
<dbReference type="Gene3D" id="1.10.1740.10">
    <property type="match status" value="1"/>
</dbReference>
<dbReference type="Proteomes" id="UP000182248">
    <property type="component" value="Unassembled WGS sequence"/>
</dbReference>
<dbReference type="PANTHER" id="PTHR30173:SF36">
    <property type="entry name" value="ECF RNA POLYMERASE SIGMA FACTOR SIGJ"/>
    <property type="match status" value="1"/>
</dbReference>
<dbReference type="Gene3D" id="1.10.10.10">
    <property type="entry name" value="Winged helix-like DNA-binding domain superfamily/Winged helix DNA-binding domain"/>
    <property type="match status" value="1"/>
</dbReference>
<dbReference type="PANTHER" id="PTHR30173">
    <property type="entry name" value="SIGMA 19 FACTOR"/>
    <property type="match status" value="1"/>
</dbReference>
<dbReference type="CDD" id="cd06171">
    <property type="entry name" value="Sigma70_r4"/>
    <property type="match status" value="1"/>
</dbReference>
<dbReference type="GO" id="GO:0003677">
    <property type="term" value="F:DNA binding"/>
    <property type="evidence" value="ECO:0007669"/>
    <property type="project" value="InterPro"/>
</dbReference>
<dbReference type="InterPro" id="IPR013249">
    <property type="entry name" value="RNA_pol_sigma70_r4_t2"/>
</dbReference>
<feature type="domain" description="RNA polymerase sigma-70 region 2" evidence="2">
    <location>
        <begin position="5"/>
        <end position="67"/>
    </location>
</feature>
<dbReference type="OrthoDB" id="3211555at2"/>
<dbReference type="AlphaFoldDB" id="A0A1K1RSJ2"/>
<name>A0A1K1RSJ2_9FLAO</name>
<evidence type="ECO:0000313" key="4">
    <source>
        <dbReference type="EMBL" id="SFW75054.1"/>
    </source>
</evidence>
<dbReference type="InterPro" id="IPR052704">
    <property type="entry name" value="ECF_Sigma-70_Domain"/>
</dbReference>
<dbReference type="STRING" id="1150368.SAMN02927921_03952"/>
<protein>
    <submittedName>
        <fullName evidence="4">RNA polymerase sigma-70 factor, ECF subfamily</fullName>
    </submittedName>
</protein>
<evidence type="ECO:0000259" key="3">
    <source>
        <dbReference type="Pfam" id="PF08281"/>
    </source>
</evidence>
<dbReference type="Pfam" id="PF08281">
    <property type="entry name" value="Sigma70_r4_2"/>
    <property type="match status" value="1"/>
</dbReference>
<accession>A0A1K1RSJ2</accession>
<feature type="domain" description="RNA polymerase sigma factor 70 region 4 type 2" evidence="3">
    <location>
        <begin position="103"/>
        <end position="150"/>
    </location>
</feature>
<dbReference type="Pfam" id="PF04542">
    <property type="entry name" value="Sigma70_r2"/>
    <property type="match status" value="1"/>
</dbReference>
<dbReference type="SUPFAM" id="SSF88946">
    <property type="entry name" value="Sigma2 domain of RNA polymerase sigma factors"/>
    <property type="match status" value="1"/>
</dbReference>
<reference evidence="4 5" key="1">
    <citation type="submission" date="2016-11" db="EMBL/GenBank/DDBJ databases">
        <authorList>
            <person name="Jaros S."/>
            <person name="Januszkiewicz K."/>
            <person name="Wedrychowicz H."/>
        </authorList>
    </citation>
    <scope>NUCLEOTIDE SEQUENCE [LARGE SCALE GENOMIC DNA]</scope>
    <source>
        <strain evidence="4 5">CGMCC 1.12145</strain>
    </source>
</reference>
<dbReference type="GO" id="GO:0016987">
    <property type="term" value="F:sigma factor activity"/>
    <property type="evidence" value="ECO:0007669"/>
    <property type="project" value="InterPro"/>
</dbReference>
<dbReference type="InterPro" id="IPR013324">
    <property type="entry name" value="RNA_pol_sigma_r3/r4-like"/>
</dbReference>
<evidence type="ECO:0000313" key="5">
    <source>
        <dbReference type="Proteomes" id="UP000182248"/>
    </source>
</evidence>
<evidence type="ECO:0000259" key="2">
    <source>
        <dbReference type="Pfam" id="PF04542"/>
    </source>
</evidence>
<sequence>MIKDSLRPLLETYAYNILGSYEDARDVVQDVWLKQLEHPVDGVANVKAYLIRSVINHAINVRKRQDKFRKEYPGHWLPEPIATDRADIFLERTEILSYALMILLEKLTPRERAVFILKEGYNYTHSEIAETLEITVDNSRQLFSRGKGRLGREMNPSKDGRGHEEGLFTLLNVIKAGEMSSLESLLHDDVHATSDGGGKVSAAVNMVKGKTDVSRLLMGIFRKFYMNTPGMHFEIERVNHYPAVFCYIGEELISCMPVDIREGKIRNVYFVRNPDKLKNLHKNR</sequence>
<organism evidence="4 5">
    <name type="scientific">Sinomicrobium oceani</name>
    <dbReference type="NCBI Taxonomy" id="1150368"/>
    <lineage>
        <taxon>Bacteria</taxon>
        <taxon>Pseudomonadati</taxon>
        <taxon>Bacteroidota</taxon>
        <taxon>Flavobacteriia</taxon>
        <taxon>Flavobacteriales</taxon>
        <taxon>Flavobacteriaceae</taxon>
        <taxon>Sinomicrobium</taxon>
    </lineage>
</organism>
<dbReference type="GO" id="GO:0006352">
    <property type="term" value="P:DNA-templated transcription initiation"/>
    <property type="evidence" value="ECO:0007669"/>
    <property type="project" value="InterPro"/>
</dbReference>
<dbReference type="RefSeq" id="WP_072319185.1">
    <property type="nucleotide sequence ID" value="NZ_FPJE01000034.1"/>
</dbReference>
<dbReference type="NCBIfam" id="TIGR02937">
    <property type="entry name" value="sigma70-ECF"/>
    <property type="match status" value="1"/>
</dbReference>
<proteinExistence type="predicted"/>
<gene>
    <name evidence="4" type="ORF">SAMN02927921_03952</name>
</gene>